<accession>A0ABP4JY08</accession>
<organism evidence="2 3">
    <name type="scientific">Streptomyces thermospinosisporus</name>
    <dbReference type="NCBI Taxonomy" id="161482"/>
    <lineage>
        <taxon>Bacteria</taxon>
        <taxon>Bacillati</taxon>
        <taxon>Actinomycetota</taxon>
        <taxon>Actinomycetes</taxon>
        <taxon>Kitasatosporales</taxon>
        <taxon>Streptomycetaceae</taxon>
        <taxon>Streptomyces</taxon>
    </lineage>
</organism>
<protein>
    <submittedName>
        <fullName evidence="2">Uncharacterized protein</fullName>
    </submittedName>
</protein>
<name>A0ABP4JY08_9ACTN</name>
<feature type="compositionally biased region" description="Polar residues" evidence="1">
    <location>
        <begin position="7"/>
        <end position="29"/>
    </location>
</feature>
<evidence type="ECO:0000313" key="2">
    <source>
        <dbReference type="EMBL" id="GAA1435214.1"/>
    </source>
</evidence>
<evidence type="ECO:0000256" key="1">
    <source>
        <dbReference type="SAM" id="MobiDB-lite"/>
    </source>
</evidence>
<evidence type="ECO:0000313" key="3">
    <source>
        <dbReference type="Proteomes" id="UP001500973"/>
    </source>
</evidence>
<comment type="caution">
    <text evidence="2">The sequence shown here is derived from an EMBL/GenBank/DDBJ whole genome shotgun (WGS) entry which is preliminary data.</text>
</comment>
<dbReference type="Proteomes" id="UP001500973">
    <property type="component" value="Unassembled WGS sequence"/>
</dbReference>
<reference evidence="3" key="1">
    <citation type="journal article" date="2019" name="Int. J. Syst. Evol. Microbiol.">
        <title>The Global Catalogue of Microorganisms (GCM) 10K type strain sequencing project: providing services to taxonomists for standard genome sequencing and annotation.</title>
        <authorList>
            <consortium name="The Broad Institute Genomics Platform"/>
            <consortium name="The Broad Institute Genome Sequencing Center for Infectious Disease"/>
            <person name="Wu L."/>
            <person name="Ma J."/>
        </authorList>
    </citation>
    <scope>NUCLEOTIDE SEQUENCE [LARGE SCALE GENOMIC DNA]</scope>
    <source>
        <strain evidence="3">JCM 11756</strain>
    </source>
</reference>
<sequence length="89" mass="8876">MDAAEITASTRDLVTSSGATSTLPANSVNRPRTLEMPRCRATAATLECAGSMVHGPGGGSSVPPCRARVTVPTSARPLAVTRALAAAGA</sequence>
<feature type="region of interest" description="Disordered" evidence="1">
    <location>
        <begin position="1"/>
        <end position="29"/>
    </location>
</feature>
<gene>
    <name evidence="2" type="ORF">GCM10009601_60830</name>
</gene>
<keyword evidence="3" id="KW-1185">Reference proteome</keyword>
<proteinExistence type="predicted"/>
<dbReference type="EMBL" id="BAAAIZ010000128">
    <property type="protein sequence ID" value="GAA1435214.1"/>
    <property type="molecule type" value="Genomic_DNA"/>
</dbReference>